<organism evidence="2 3">
    <name type="scientific">Halobacteriovorax marinus</name>
    <dbReference type="NCBI Taxonomy" id="97084"/>
    <lineage>
        <taxon>Bacteria</taxon>
        <taxon>Pseudomonadati</taxon>
        <taxon>Bdellovibrionota</taxon>
        <taxon>Bacteriovoracia</taxon>
        <taxon>Bacteriovoracales</taxon>
        <taxon>Halobacteriovoraceae</taxon>
        <taxon>Halobacteriovorax</taxon>
    </lineage>
</organism>
<dbReference type="SUPFAM" id="SSF53850">
    <property type="entry name" value="Periplasmic binding protein-like II"/>
    <property type="match status" value="1"/>
</dbReference>
<dbReference type="EMBL" id="MAAO01000011">
    <property type="protein sequence ID" value="OUR94211.1"/>
    <property type="molecule type" value="Genomic_DNA"/>
</dbReference>
<protein>
    <recommendedName>
        <fullName evidence="1">LysR substrate-binding domain-containing protein</fullName>
    </recommendedName>
</protein>
<accession>A0A1Y5F3E2</accession>
<feature type="domain" description="LysR substrate-binding" evidence="1">
    <location>
        <begin position="2"/>
        <end position="147"/>
    </location>
</feature>
<sequence length="149" mass="16786">MGFMSTAPKDSSLKATAIDKEKFCLVVPVNLKDCSFVGMSEIGFIYHPDGLSMAHEVFSLNYPSVYKGMDKIKVSGSINQITRILEPVAQGIGFTVLPEFACRDFSKQKRLKYIPLKKNIISTIFAVSKKYRNLPKRCDEILQSFLDHN</sequence>
<evidence type="ECO:0000313" key="3">
    <source>
        <dbReference type="Proteomes" id="UP000196531"/>
    </source>
</evidence>
<comment type="caution">
    <text evidence="2">The sequence shown here is derived from an EMBL/GenBank/DDBJ whole genome shotgun (WGS) entry which is preliminary data.</text>
</comment>
<reference evidence="3" key="1">
    <citation type="journal article" date="2017" name="Proc. Natl. Acad. Sci. U.S.A.">
        <title>Simulation of Deepwater Horizon oil plume reveals substrate specialization within a complex community of hydrocarbon-degraders.</title>
        <authorList>
            <person name="Hu P."/>
            <person name="Dubinsky E.A."/>
            <person name="Probst A.J."/>
            <person name="Wang J."/>
            <person name="Sieber C.M.K."/>
            <person name="Tom L.M."/>
            <person name="Gardinali P."/>
            <person name="Banfield J.F."/>
            <person name="Atlas R.M."/>
            <person name="Andersen G.L."/>
        </authorList>
    </citation>
    <scope>NUCLEOTIDE SEQUENCE [LARGE SCALE GENOMIC DNA]</scope>
</reference>
<evidence type="ECO:0000313" key="2">
    <source>
        <dbReference type="EMBL" id="OUR94211.1"/>
    </source>
</evidence>
<dbReference type="Proteomes" id="UP000196531">
    <property type="component" value="Unassembled WGS sequence"/>
</dbReference>
<dbReference type="Gene3D" id="3.40.190.10">
    <property type="entry name" value="Periplasmic binding protein-like II"/>
    <property type="match status" value="1"/>
</dbReference>
<proteinExistence type="predicted"/>
<gene>
    <name evidence="2" type="ORF">A9Q84_18080</name>
</gene>
<dbReference type="CDD" id="cd05466">
    <property type="entry name" value="PBP2_LTTR_substrate"/>
    <property type="match status" value="1"/>
</dbReference>
<dbReference type="InterPro" id="IPR005119">
    <property type="entry name" value="LysR_subst-bd"/>
</dbReference>
<evidence type="ECO:0000259" key="1">
    <source>
        <dbReference type="Pfam" id="PF03466"/>
    </source>
</evidence>
<dbReference type="Pfam" id="PF03466">
    <property type="entry name" value="LysR_substrate"/>
    <property type="match status" value="1"/>
</dbReference>
<name>A0A1Y5F3E2_9BACT</name>
<dbReference type="AlphaFoldDB" id="A0A1Y5F3E2"/>